<evidence type="ECO:0000313" key="2">
    <source>
        <dbReference type="EMBL" id="ARD97468.1"/>
    </source>
</evidence>
<proteinExistence type="predicted"/>
<evidence type="ECO:0000313" key="4">
    <source>
        <dbReference type="Proteomes" id="UP000192085"/>
    </source>
</evidence>
<reference evidence="3" key="2">
    <citation type="submission" date="2023-07" db="EMBL/GenBank/DDBJ databases">
        <authorList>
            <person name="McDonnell B."/>
        </authorList>
    </citation>
    <scope>NUCLEOTIDE SEQUENCE</scope>
    <source>
        <strain evidence="3">UC06</strain>
        <plasmid evidence="3">pUC06C</plasmid>
    </source>
</reference>
<dbReference type="InterPro" id="IPR053842">
    <property type="entry name" value="NikA-like"/>
</dbReference>
<feature type="coiled-coil region" evidence="1">
    <location>
        <begin position="87"/>
        <end position="118"/>
    </location>
</feature>
<organism evidence="3">
    <name type="scientific">Lactococcus lactis subsp. lactis</name>
    <name type="common">Streptococcus lactis</name>
    <dbReference type="NCBI Taxonomy" id="1360"/>
    <lineage>
        <taxon>Bacteria</taxon>
        <taxon>Bacillati</taxon>
        <taxon>Bacillota</taxon>
        <taxon>Bacilli</taxon>
        <taxon>Lactobacillales</taxon>
        <taxon>Streptococcaceae</taxon>
        <taxon>Lactococcus</taxon>
    </lineage>
</organism>
<dbReference type="Proteomes" id="UP000192095">
    <property type="component" value="Plasmid pUC06C"/>
</dbReference>
<geneLocation type="plasmid" evidence="2">
    <name>p275B</name>
</geneLocation>
<dbReference type="EMBL" id="CP016734">
    <property type="protein sequence ID" value="ARE19455.2"/>
    <property type="molecule type" value="Genomic_DNA"/>
</dbReference>
<gene>
    <name evidence="3" type="primary">mobC</name>
    <name evidence="2" type="ORF">LL275_pB17</name>
    <name evidence="3" type="ORF">LLUC06_04035</name>
</gene>
<accession>A0A1V0NXX0</accession>
<keyword evidence="3" id="KW-0614">Plasmid</keyword>
<keyword evidence="1" id="KW-0175">Coiled coil</keyword>
<dbReference type="AlphaFoldDB" id="A0A1V0NXX0"/>
<name>A0A1V0NXX0_LACLL</name>
<dbReference type="Pfam" id="PF21983">
    <property type="entry name" value="NikA-like"/>
    <property type="match status" value="1"/>
</dbReference>
<dbReference type="RefSeq" id="WP_081144422.1">
    <property type="nucleotide sequence ID" value="NZ_CP016700.1"/>
</dbReference>
<dbReference type="EMBL" id="CP016700">
    <property type="protein sequence ID" value="ARD97468.1"/>
    <property type="molecule type" value="Genomic_DNA"/>
</dbReference>
<accession>A0A1V0NC12</accession>
<dbReference type="Proteomes" id="UP000192085">
    <property type="component" value="Plasmid p275B"/>
</dbReference>
<reference evidence="3 4" key="1">
    <citation type="journal article" date="2017" name="BMC Genomics">
        <title>Comparative and functional genomics of the Lactococcus lactis taxon; insights into evolution and niche adaptation.</title>
        <authorList>
            <person name="Kelleher P."/>
            <person name="Bottacini F."/>
            <person name="Mahony J."/>
            <person name="Kilcawley K.N."/>
            <person name="van Sinderen D."/>
        </authorList>
    </citation>
    <scope>NUCLEOTIDE SEQUENCE [LARGE SCALE GENOMIC DNA]</scope>
    <source>
        <strain evidence="2 4">275</strain>
        <strain evidence="3">UC06</strain>
        <plasmid evidence="2">p275B</plasmid>
        <plasmid evidence="4">p275b</plasmid>
    </source>
</reference>
<geneLocation type="plasmid" evidence="4">
    <name>p275b</name>
</geneLocation>
<geneLocation type="plasmid" evidence="3">
    <name>pUC06C</name>
</geneLocation>
<evidence type="ECO:0000256" key="1">
    <source>
        <dbReference type="SAM" id="Coils"/>
    </source>
</evidence>
<sequence>MKKIKNRERSIQKKFFVNEQEAERIKLIMKETGITNFSIFARRACCNKEIFSIDFSEYKNIISEISATKSELKRIGNNINQIAKHLNENKNNQTKELMSNYQNQLENLEDKIQKVVHYISEGE</sequence>
<protein>
    <submittedName>
        <fullName evidence="2">Mobilization protein MobC</fullName>
    </submittedName>
    <submittedName>
        <fullName evidence="3">Plasmid mobilization relaxosome protein MobC</fullName>
    </submittedName>
</protein>
<evidence type="ECO:0000313" key="3">
    <source>
        <dbReference type="EMBL" id="ARE19455.2"/>
    </source>
</evidence>